<dbReference type="EMBL" id="FIKT01000010">
    <property type="protein sequence ID" value="CYX00474.1"/>
    <property type="molecule type" value="Genomic_DNA"/>
</dbReference>
<sequence length="116" mass="12975">MKRANSKLTALTLITTLVVATFASTTAYANDNIDAVDQTVSRGFKPIDDESLRKALGNSNSQNYTIRAKLPENTNLKNQGISITGRVEIPSKTPENSSWFWKLWNRFTTFVKSIFS</sequence>
<dbReference type="AlphaFoldDB" id="A0A0Z8SGI8"/>
<gene>
    <name evidence="2" type="ORF">ERS132551_01057</name>
</gene>
<dbReference type="RefSeq" id="WP_024413514.1">
    <property type="nucleotide sequence ID" value="NZ_CEKS01000058.1"/>
</dbReference>
<name>A0A0Z8SGI8_STRSU</name>
<organism evidence="2 3">
    <name type="scientific">Streptococcus suis</name>
    <dbReference type="NCBI Taxonomy" id="1307"/>
    <lineage>
        <taxon>Bacteria</taxon>
        <taxon>Bacillati</taxon>
        <taxon>Bacillota</taxon>
        <taxon>Bacilli</taxon>
        <taxon>Lactobacillales</taxon>
        <taxon>Streptococcaceae</taxon>
        <taxon>Streptococcus</taxon>
    </lineage>
</organism>
<protein>
    <submittedName>
        <fullName evidence="2">Uncharacterized protein</fullName>
    </submittedName>
</protein>
<evidence type="ECO:0000313" key="3">
    <source>
        <dbReference type="Proteomes" id="UP000071962"/>
    </source>
</evidence>
<feature type="signal peptide" evidence="1">
    <location>
        <begin position="1"/>
        <end position="29"/>
    </location>
</feature>
<reference evidence="2 3" key="1">
    <citation type="submission" date="2016-02" db="EMBL/GenBank/DDBJ databases">
        <authorList>
            <consortium name="Pathogen Informatics"/>
        </authorList>
    </citation>
    <scope>NUCLEOTIDE SEQUENCE [LARGE SCALE GENOMIC DNA]</scope>
    <source>
        <strain evidence="2 3">SS1062</strain>
    </source>
</reference>
<feature type="chain" id="PRO_5007085163" evidence="1">
    <location>
        <begin position="30"/>
        <end position="116"/>
    </location>
</feature>
<keyword evidence="1" id="KW-0732">Signal</keyword>
<evidence type="ECO:0000256" key="1">
    <source>
        <dbReference type="SAM" id="SignalP"/>
    </source>
</evidence>
<evidence type="ECO:0000313" key="2">
    <source>
        <dbReference type="EMBL" id="CYX00474.1"/>
    </source>
</evidence>
<accession>A0A0Z8SGI8</accession>
<proteinExistence type="predicted"/>
<dbReference type="Proteomes" id="UP000071962">
    <property type="component" value="Unassembled WGS sequence"/>
</dbReference>